<dbReference type="SUPFAM" id="SSF103642">
    <property type="entry name" value="Sec-C motif"/>
    <property type="match status" value="1"/>
</dbReference>
<accession>A0ABS2MNB9</accession>
<dbReference type="Pfam" id="PF02810">
    <property type="entry name" value="SEC-C"/>
    <property type="match status" value="1"/>
</dbReference>
<organism evidence="2 3">
    <name type="scientific">Fusibacter tunisiensis</name>
    <dbReference type="NCBI Taxonomy" id="1008308"/>
    <lineage>
        <taxon>Bacteria</taxon>
        <taxon>Bacillati</taxon>
        <taxon>Bacillota</taxon>
        <taxon>Clostridia</taxon>
        <taxon>Eubacteriales</taxon>
        <taxon>Eubacteriales Family XII. Incertae Sedis</taxon>
        <taxon>Fusibacter</taxon>
    </lineage>
</organism>
<dbReference type="InterPro" id="IPR004027">
    <property type="entry name" value="SEC_C_motif"/>
</dbReference>
<proteinExistence type="predicted"/>
<dbReference type="Gene3D" id="3.10.450.50">
    <property type="match status" value="1"/>
</dbReference>
<dbReference type="EMBL" id="JAFBDT010000002">
    <property type="protein sequence ID" value="MBM7560883.1"/>
    <property type="molecule type" value="Genomic_DNA"/>
</dbReference>
<feature type="compositionally biased region" description="Basic and acidic residues" evidence="1">
    <location>
        <begin position="61"/>
        <end position="75"/>
    </location>
</feature>
<dbReference type="Proteomes" id="UP000767854">
    <property type="component" value="Unassembled WGS sequence"/>
</dbReference>
<name>A0ABS2MNB9_9FIRM</name>
<protein>
    <submittedName>
        <fullName evidence="2">Preprotein translocase subunit SecA</fullName>
    </submittedName>
</protein>
<keyword evidence="3" id="KW-1185">Reference proteome</keyword>
<evidence type="ECO:0000313" key="2">
    <source>
        <dbReference type="EMBL" id="MBM7560883.1"/>
    </source>
</evidence>
<reference evidence="2 3" key="1">
    <citation type="submission" date="2021-01" db="EMBL/GenBank/DDBJ databases">
        <title>Genomic Encyclopedia of Type Strains, Phase IV (KMG-IV): sequencing the most valuable type-strain genomes for metagenomic binning, comparative biology and taxonomic classification.</title>
        <authorList>
            <person name="Goeker M."/>
        </authorList>
    </citation>
    <scope>NUCLEOTIDE SEQUENCE [LARGE SCALE GENOMIC DNA]</scope>
    <source>
        <strain evidence="2 3">DSM 24436</strain>
    </source>
</reference>
<dbReference type="PANTHER" id="PTHR33747">
    <property type="entry name" value="UPF0225 PROTEIN SCO1677"/>
    <property type="match status" value="1"/>
</dbReference>
<feature type="region of interest" description="Disordered" evidence="1">
    <location>
        <begin position="53"/>
        <end position="75"/>
    </location>
</feature>
<comment type="caution">
    <text evidence="2">The sequence shown here is derived from an EMBL/GenBank/DDBJ whole genome shotgun (WGS) entry which is preliminary data.</text>
</comment>
<evidence type="ECO:0000256" key="1">
    <source>
        <dbReference type="SAM" id="MobiDB-lite"/>
    </source>
</evidence>
<dbReference type="PANTHER" id="PTHR33747:SF1">
    <property type="entry name" value="ADENYLATE CYCLASE-ASSOCIATED CAP C-TERMINAL DOMAIN-CONTAINING PROTEIN"/>
    <property type="match status" value="1"/>
</dbReference>
<evidence type="ECO:0000313" key="3">
    <source>
        <dbReference type="Proteomes" id="UP000767854"/>
    </source>
</evidence>
<sequence length="98" mass="11500">MDYFNVNFKDLDQVTETMKLVMEMANSIRIWENNGHTPSEIFEKFEKPRLKPLPDQPFVYKSDEQNDVKKEKVGRNDPCPCGSGKKYKKCCLGKDMYN</sequence>
<gene>
    <name evidence="2" type="ORF">JOC49_000397</name>
</gene>